<dbReference type="PANTHER" id="PTHR46345">
    <property type="entry name" value="INVERTED FORMIN-2"/>
    <property type="match status" value="1"/>
</dbReference>
<dbReference type="PANTHER" id="PTHR46345:SF8">
    <property type="entry name" value="FORMIN 3, ISOFORM B"/>
    <property type="match status" value="1"/>
</dbReference>
<feature type="compositionally biased region" description="Low complexity" evidence="2">
    <location>
        <begin position="1070"/>
        <end position="1082"/>
    </location>
</feature>
<evidence type="ECO:0000256" key="2">
    <source>
        <dbReference type="SAM" id="MobiDB-lite"/>
    </source>
</evidence>
<dbReference type="InterPro" id="IPR015425">
    <property type="entry name" value="FH2_Formin"/>
</dbReference>
<dbReference type="SMART" id="SM00498">
    <property type="entry name" value="FH2"/>
    <property type="match status" value="1"/>
</dbReference>
<proteinExistence type="predicted"/>
<keyword evidence="4" id="KW-1185">Reference proteome</keyword>
<organism evidence="4 5">
    <name type="scientific">Schistosoma mansoni</name>
    <name type="common">Blood fluke</name>
    <dbReference type="NCBI Taxonomy" id="6183"/>
    <lineage>
        <taxon>Eukaryota</taxon>
        <taxon>Metazoa</taxon>
        <taxon>Spiralia</taxon>
        <taxon>Lophotrochozoa</taxon>
        <taxon>Platyhelminthes</taxon>
        <taxon>Trematoda</taxon>
        <taxon>Digenea</taxon>
        <taxon>Strigeidida</taxon>
        <taxon>Schistosomatoidea</taxon>
        <taxon>Schistosomatidae</taxon>
        <taxon>Schistosoma</taxon>
    </lineage>
</organism>
<dbReference type="Proteomes" id="UP000008854">
    <property type="component" value="Unassembled WGS sequence"/>
</dbReference>
<evidence type="ECO:0000259" key="3">
    <source>
        <dbReference type="PROSITE" id="PS51444"/>
    </source>
</evidence>
<keyword evidence="1" id="KW-0175">Coiled coil</keyword>
<sequence>MNWFSTEEYHSTNQNNNHPYILCNQSNTQRNISEDDSLNIEPNVNNTNNRASSTKCSCLSSLVGNHYQSTNLLEKTSRQQLSEKSIRVPVIPSSPKKKVDCINNNVQNCINCKDDSINYLENVQFSHKYGDEIDLLYKKIRKNLKQNSLLEYYFLLILQHLLKSLILLKNNSMNQKYEPLHTTYIYNTYSIIVIWKTLIQNCHLLICSIKTNHQNNLNYFKTLNTVQKYKSKSLLNLSNFINYNIYPWNITFIYQSFFQCFRSSLPILKTKQAIAMNINPNNNMIRSTSSSDFESICSDNDLLDNHVESEHSTTIFNQNICLSKELDTESNDTQIKSKITLELSNLKSSNKNTFENLEELSLSTNNELTHSSMSNGGCSALYSQLPKISIPDPPPFTPLPPPPPFPENFHSTSKISFTSLPGNTSFENQKSHHQEINNQIASSTTNISESNIHKLKPFRWTKVYTSKYNNVWNNNNSTCSKTSDHNETVRRKPISLINLSKLNVLFAQKQKLSMKNPEMKISPNTESFCLPMSTDKQTVEREIYHDSPHQKFPGDKNVQESNLIVPPTSDPKLLCAINSYPIRGRSLSSSRTMEFIQKHEPNLLESQRCLNINIFLRQFRHIHINLLDLIDRCDGSSIGSERLKDLIKLLPTDQEIKCLKAFQGNVNYMDPAERFFYDLVRIPKYYHKIDSMLLKEEFQPTINWIKSSLDNVMKTSQEILTSPLICELLQTVLEIGNYMNEGNNLGSASGFKLSSLLKLSEVRSNDSKFTLLHFLVQEFKTNNPQMLKITDTLPYLKEASDVSLDLIIKEINRFKSRLQNMTRNFDPETFGEQSKICEFIEQSNKELNDVQTQMEKLQELEVKCAQYFCECPTQFRIAECLQTFSLFFEKMKSTEQEIKEFEQMDKERLEKLNNKDTLNQTNTKYNHKNSKIVEDKPKSSHDDHNTMMNLISNNISNPRIVHNRSRSRSNANKLNFSNPSNSFSKCTIENKNLNKNKNYTDELNMVSKSTNISHSTSVFEHSSTNTNGKNNNIRIRSRQSVGQHRMNTKFQIIDNEFERERGPWSQIQNQSINSSKNGINQQLDESKANQSSDEETVYHLNERIKRLALKFNKS</sequence>
<dbReference type="AlphaFoldDB" id="A0A5K4FAR5"/>
<accession>A0A5K4FAR5</accession>
<feature type="region of interest" description="Disordered" evidence="2">
    <location>
        <begin position="964"/>
        <end position="983"/>
    </location>
</feature>
<reference evidence="5" key="2">
    <citation type="submission" date="2019-11" db="UniProtKB">
        <authorList>
            <consortium name="WormBaseParasite"/>
        </authorList>
    </citation>
    <scope>IDENTIFICATION</scope>
    <source>
        <strain evidence="5">Puerto Rican</strain>
    </source>
</reference>
<dbReference type="Pfam" id="PF02181">
    <property type="entry name" value="FH2"/>
    <property type="match status" value="1"/>
</dbReference>
<evidence type="ECO:0000313" key="5">
    <source>
        <dbReference type="WBParaSite" id="Smp_343850.1"/>
    </source>
</evidence>
<dbReference type="WBParaSite" id="Smp_343850.1">
    <property type="protein sequence ID" value="Smp_343850.1"/>
    <property type="gene ID" value="Smp_343850"/>
</dbReference>
<dbReference type="InterPro" id="IPR042201">
    <property type="entry name" value="FH2_Formin_sf"/>
</dbReference>
<name>A0A5K4FAR5_SCHMA</name>
<evidence type="ECO:0000313" key="4">
    <source>
        <dbReference type="Proteomes" id="UP000008854"/>
    </source>
</evidence>
<dbReference type="PROSITE" id="PS51444">
    <property type="entry name" value="FH2"/>
    <property type="match status" value="1"/>
</dbReference>
<dbReference type="STRING" id="6183.A0A5K4FAR5"/>
<feature type="domain" description="FH2" evidence="3">
    <location>
        <begin position="515"/>
        <end position="917"/>
    </location>
</feature>
<feature type="compositionally biased region" description="Polar residues" evidence="2">
    <location>
        <begin position="968"/>
        <end position="983"/>
    </location>
</feature>
<evidence type="ECO:0000256" key="1">
    <source>
        <dbReference type="SAM" id="Coils"/>
    </source>
</evidence>
<dbReference type="Gene3D" id="1.20.58.2220">
    <property type="entry name" value="Formin, FH2 domain"/>
    <property type="match status" value="1"/>
</dbReference>
<dbReference type="SUPFAM" id="SSF101447">
    <property type="entry name" value="Formin homology 2 domain (FH2 domain)"/>
    <property type="match status" value="1"/>
</dbReference>
<feature type="region of interest" description="Disordered" evidence="2">
    <location>
        <begin position="1070"/>
        <end position="1096"/>
    </location>
</feature>
<feature type="coiled-coil region" evidence="1">
    <location>
        <begin position="804"/>
        <end position="860"/>
    </location>
</feature>
<dbReference type="InParanoid" id="A0A5K4FAR5"/>
<reference evidence="4" key="1">
    <citation type="journal article" date="2012" name="PLoS Negl. Trop. Dis.">
        <title>A systematically improved high quality genome and transcriptome of the human blood fluke Schistosoma mansoni.</title>
        <authorList>
            <person name="Protasio A.V."/>
            <person name="Tsai I.J."/>
            <person name="Babbage A."/>
            <person name="Nichol S."/>
            <person name="Hunt M."/>
            <person name="Aslett M.A."/>
            <person name="De Silva N."/>
            <person name="Velarde G.S."/>
            <person name="Anderson T.J."/>
            <person name="Clark R.C."/>
            <person name="Davidson C."/>
            <person name="Dillon G.P."/>
            <person name="Holroyd N.E."/>
            <person name="LoVerde P.T."/>
            <person name="Lloyd C."/>
            <person name="McQuillan J."/>
            <person name="Oliveira G."/>
            <person name="Otto T.D."/>
            <person name="Parker-Manuel S.J."/>
            <person name="Quail M.A."/>
            <person name="Wilson R.A."/>
            <person name="Zerlotini A."/>
            <person name="Dunne D.W."/>
            <person name="Berriman M."/>
        </authorList>
    </citation>
    <scope>NUCLEOTIDE SEQUENCE [LARGE SCALE GENOMIC DNA]</scope>
    <source>
        <strain evidence="4">Puerto Rican</strain>
    </source>
</reference>
<protein>
    <submittedName>
        <fullName evidence="5">Formin-related</fullName>
    </submittedName>
</protein>